<dbReference type="HOGENOM" id="CLU_2851869_0_0_1"/>
<dbReference type="EMBL" id="JH818862">
    <property type="protein sequence ID" value="EKC32552.1"/>
    <property type="molecule type" value="Genomic_DNA"/>
</dbReference>
<sequence>MSRSTVINLRYDERPIPCTLWKPKALRIEYINVLSVLRTQSTVVNRVYASCVRVVKKTTRKTSKQ</sequence>
<name>K1Q721_MAGGI</name>
<proteinExistence type="predicted"/>
<gene>
    <name evidence="1" type="ORF">CGI_10014513</name>
</gene>
<reference evidence="1" key="1">
    <citation type="journal article" date="2012" name="Nature">
        <title>The oyster genome reveals stress adaptation and complexity of shell formation.</title>
        <authorList>
            <person name="Zhang G."/>
            <person name="Fang X."/>
            <person name="Guo X."/>
            <person name="Li L."/>
            <person name="Luo R."/>
            <person name="Xu F."/>
            <person name="Yang P."/>
            <person name="Zhang L."/>
            <person name="Wang X."/>
            <person name="Qi H."/>
            <person name="Xiong Z."/>
            <person name="Que H."/>
            <person name="Xie Y."/>
            <person name="Holland P.W."/>
            <person name="Paps J."/>
            <person name="Zhu Y."/>
            <person name="Wu F."/>
            <person name="Chen Y."/>
            <person name="Wang J."/>
            <person name="Peng C."/>
            <person name="Meng J."/>
            <person name="Yang L."/>
            <person name="Liu J."/>
            <person name="Wen B."/>
            <person name="Zhang N."/>
            <person name="Huang Z."/>
            <person name="Zhu Q."/>
            <person name="Feng Y."/>
            <person name="Mount A."/>
            <person name="Hedgecock D."/>
            <person name="Xu Z."/>
            <person name="Liu Y."/>
            <person name="Domazet-Loso T."/>
            <person name="Du Y."/>
            <person name="Sun X."/>
            <person name="Zhang S."/>
            <person name="Liu B."/>
            <person name="Cheng P."/>
            <person name="Jiang X."/>
            <person name="Li J."/>
            <person name="Fan D."/>
            <person name="Wang W."/>
            <person name="Fu W."/>
            <person name="Wang T."/>
            <person name="Wang B."/>
            <person name="Zhang J."/>
            <person name="Peng Z."/>
            <person name="Li Y."/>
            <person name="Li N."/>
            <person name="Wang J."/>
            <person name="Chen M."/>
            <person name="He Y."/>
            <person name="Tan F."/>
            <person name="Song X."/>
            <person name="Zheng Q."/>
            <person name="Huang R."/>
            <person name="Yang H."/>
            <person name="Du X."/>
            <person name="Chen L."/>
            <person name="Yang M."/>
            <person name="Gaffney P.M."/>
            <person name="Wang S."/>
            <person name="Luo L."/>
            <person name="She Z."/>
            <person name="Ming Y."/>
            <person name="Huang W."/>
            <person name="Zhang S."/>
            <person name="Huang B."/>
            <person name="Zhang Y."/>
            <person name="Qu T."/>
            <person name="Ni P."/>
            <person name="Miao G."/>
            <person name="Wang J."/>
            <person name="Wang Q."/>
            <person name="Steinberg C.E."/>
            <person name="Wang H."/>
            <person name="Li N."/>
            <person name="Qian L."/>
            <person name="Zhang G."/>
            <person name="Li Y."/>
            <person name="Yang H."/>
            <person name="Liu X."/>
            <person name="Wang J."/>
            <person name="Yin Y."/>
            <person name="Wang J."/>
        </authorList>
    </citation>
    <scope>NUCLEOTIDE SEQUENCE [LARGE SCALE GENOMIC DNA]</scope>
    <source>
        <strain evidence="1">05x7-T-G4-1.051#20</strain>
    </source>
</reference>
<protein>
    <submittedName>
        <fullName evidence="1">Uncharacterized protein</fullName>
    </submittedName>
</protein>
<dbReference type="AlphaFoldDB" id="K1Q721"/>
<organism evidence="1">
    <name type="scientific">Magallana gigas</name>
    <name type="common">Pacific oyster</name>
    <name type="synonym">Crassostrea gigas</name>
    <dbReference type="NCBI Taxonomy" id="29159"/>
    <lineage>
        <taxon>Eukaryota</taxon>
        <taxon>Metazoa</taxon>
        <taxon>Spiralia</taxon>
        <taxon>Lophotrochozoa</taxon>
        <taxon>Mollusca</taxon>
        <taxon>Bivalvia</taxon>
        <taxon>Autobranchia</taxon>
        <taxon>Pteriomorphia</taxon>
        <taxon>Ostreida</taxon>
        <taxon>Ostreoidea</taxon>
        <taxon>Ostreidae</taxon>
        <taxon>Magallana</taxon>
    </lineage>
</organism>
<dbReference type="InParanoid" id="K1Q721"/>
<evidence type="ECO:0000313" key="1">
    <source>
        <dbReference type="EMBL" id="EKC32552.1"/>
    </source>
</evidence>
<accession>K1Q721</accession>